<organism evidence="3 4">
    <name type="scientific">Echria macrotheca</name>
    <dbReference type="NCBI Taxonomy" id="438768"/>
    <lineage>
        <taxon>Eukaryota</taxon>
        <taxon>Fungi</taxon>
        <taxon>Dikarya</taxon>
        <taxon>Ascomycota</taxon>
        <taxon>Pezizomycotina</taxon>
        <taxon>Sordariomycetes</taxon>
        <taxon>Sordariomycetidae</taxon>
        <taxon>Sordariales</taxon>
        <taxon>Schizotheciaceae</taxon>
        <taxon>Echria</taxon>
    </lineage>
</organism>
<evidence type="ECO:0000256" key="1">
    <source>
        <dbReference type="SAM" id="MobiDB-lite"/>
    </source>
</evidence>
<protein>
    <submittedName>
        <fullName evidence="3">Uncharacterized protein</fullName>
    </submittedName>
</protein>
<comment type="caution">
    <text evidence="3">The sequence shown here is derived from an EMBL/GenBank/DDBJ whole genome shotgun (WGS) entry which is preliminary data.</text>
</comment>
<feature type="compositionally biased region" description="Polar residues" evidence="1">
    <location>
        <begin position="1"/>
        <end position="11"/>
    </location>
</feature>
<name>A0AAJ0F8T0_9PEZI</name>
<reference evidence="3" key="1">
    <citation type="submission" date="2023-06" db="EMBL/GenBank/DDBJ databases">
        <title>Genome-scale phylogeny and comparative genomics of the fungal order Sordariales.</title>
        <authorList>
            <consortium name="Lawrence Berkeley National Laboratory"/>
            <person name="Hensen N."/>
            <person name="Bonometti L."/>
            <person name="Westerberg I."/>
            <person name="Brannstrom I.O."/>
            <person name="Guillou S."/>
            <person name="Cros-Aarteil S."/>
            <person name="Calhoun S."/>
            <person name="Haridas S."/>
            <person name="Kuo A."/>
            <person name="Mondo S."/>
            <person name="Pangilinan J."/>
            <person name="Riley R."/>
            <person name="Labutti K."/>
            <person name="Andreopoulos B."/>
            <person name="Lipzen A."/>
            <person name="Chen C."/>
            <person name="Yanf M."/>
            <person name="Daum C."/>
            <person name="Ng V."/>
            <person name="Clum A."/>
            <person name="Steindorff A."/>
            <person name="Ohm R."/>
            <person name="Martin F."/>
            <person name="Silar P."/>
            <person name="Natvig D."/>
            <person name="Lalanne C."/>
            <person name="Gautier V."/>
            <person name="Ament-Velasquez S.L."/>
            <person name="Kruys A."/>
            <person name="Hutchinson M.I."/>
            <person name="Powell A.J."/>
            <person name="Barry K."/>
            <person name="Miller A.N."/>
            <person name="Grigoriev I.V."/>
            <person name="Debuchy R."/>
            <person name="Gladieux P."/>
            <person name="Thoren M.H."/>
            <person name="Johannesson H."/>
        </authorList>
    </citation>
    <scope>NUCLEOTIDE SEQUENCE</scope>
    <source>
        <strain evidence="3">PSN4</strain>
    </source>
</reference>
<feature type="transmembrane region" description="Helical" evidence="2">
    <location>
        <begin position="197"/>
        <end position="218"/>
    </location>
</feature>
<feature type="region of interest" description="Disordered" evidence="1">
    <location>
        <begin position="100"/>
        <end position="181"/>
    </location>
</feature>
<feature type="compositionally biased region" description="Polar residues" evidence="1">
    <location>
        <begin position="124"/>
        <end position="143"/>
    </location>
</feature>
<evidence type="ECO:0000313" key="3">
    <source>
        <dbReference type="EMBL" id="KAK1752444.1"/>
    </source>
</evidence>
<feature type="compositionally biased region" description="Basic and acidic residues" evidence="1">
    <location>
        <begin position="100"/>
        <end position="115"/>
    </location>
</feature>
<proteinExistence type="predicted"/>
<keyword evidence="4" id="KW-1185">Reference proteome</keyword>
<dbReference type="Proteomes" id="UP001239445">
    <property type="component" value="Unassembled WGS sequence"/>
</dbReference>
<evidence type="ECO:0000256" key="2">
    <source>
        <dbReference type="SAM" id="Phobius"/>
    </source>
</evidence>
<keyword evidence="2" id="KW-0472">Membrane</keyword>
<dbReference type="EMBL" id="MU839839">
    <property type="protein sequence ID" value="KAK1752444.1"/>
    <property type="molecule type" value="Genomic_DNA"/>
</dbReference>
<gene>
    <name evidence="3" type="ORF">QBC47DRAFT_388501</name>
</gene>
<keyword evidence="2" id="KW-0812">Transmembrane</keyword>
<dbReference type="AlphaFoldDB" id="A0AAJ0F8T0"/>
<accession>A0AAJ0F8T0</accession>
<keyword evidence="2" id="KW-1133">Transmembrane helix</keyword>
<feature type="region of interest" description="Disordered" evidence="1">
    <location>
        <begin position="1"/>
        <end position="25"/>
    </location>
</feature>
<sequence length="221" mass="24877">MSYHRQPTSQPGRRRRTPGWLEGGGGYSQSEYPLFEEFRPAQQARILSAACPSCNDTLNVRVHIGHVEPAQFPPPHGEAGVETTHHQVGLNRFDWRQQHAKFHHDTSRISPDRSRPSSPSLSSMERNTTWPTVNGLQSEPYRSNRSKHPGPPPGEEQDQQQEKHRSTTAPPNHTPRHTEQQRRLWNRFAEAAIKQSIYPLVGPMILGAIIAVGCVNLVGRG</sequence>
<evidence type="ECO:0000313" key="4">
    <source>
        <dbReference type="Proteomes" id="UP001239445"/>
    </source>
</evidence>